<reference evidence="3" key="1">
    <citation type="submission" date="2015-12" db="EMBL/GenBank/DDBJ databases">
        <authorList>
            <person name="Tarr C.L."/>
            <person name="Gladney L.M."/>
        </authorList>
    </citation>
    <scope>NUCLEOTIDE SEQUENCE [LARGE SCALE GENOMIC DNA]</scope>
    <source>
        <strain evidence="3">2756-81</strain>
    </source>
</reference>
<dbReference type="AlphaFoldDB" id="A0A151JCS9"/>
<keyword evidence="1" id="KW-0732">Signal</keyword>
<dbReference type="Pfam" id="PF13584">
    <property type="entry name" value="BatD"/>
    <property type="match status" value="1"/>
</dbReference>
<proteinExistence type="predicted"/>
<organism evidence="2 3">
    <name type="scientific">Vibrio cidicii</name>
    <dbReference type="NCBI Taxonomy" id="1763883"/>
    <lineage>
        <taxon>Bacteria</taxon>
        <taxon>Pseudomonadati</taxon>
        <taxon>Pseudomonadota</taxon>
        <taxon>Gammaproteobacteria</taxon>
        <taxon>Vibrionales</taxon>
        <taxon>Vibrionaceae</taxon>
        <taxon>Vibrio</taxon>
    </lineage>
</organism>
<evidence type="ECO:0000313" key="3">
    <source>
        <dbReference type="Proteomes" id="UP000075349"/>
    </source>
</evidence>
<feature type="chain" id="PRO_5007582595" evidence="1">
    <location>
        <begin position="22"/>
        <end position="121"/>
    </location>
</feature>
<dbReference type="Proteomes" id="UP000075349">
    <property type="component" value="Unassembled WGS sequence"/>
</dbReference>
<sequence length="121" mass="13578">MKKLSLFIILLIGFVSQHALANSLVASVNKTRLAQNELIELRIRADFSVDSSDIDFSVLDNDFFKSGPQFSSAKNYINGQYSQKSEWVLSISPKRTGNLTIPAFQCGRAAKSTHRVDRLKR</sequence>
<gene>
    <name evidence="2" type="ORF">AUQ44_16375</name>
</gene>
<evidence type="ECO:0000256" key="1">
    <source>
        <dbReference type="SAM" id="SignalP"/>
    </source>
</evidence>
<comment type="caution">
    <text evidence="2">The sequence shown here is derived from an EMBL/GenBank/DDBJ whole genome shotgun (WGS) entry which is preliminary data.</text>
</comment>
<dbReference type="InterPro" id="IPR025738">
    <property type="entry name" value="BatD"/>
</dbReference>
<dbReference type="EMBL" id="LOMK01000002">
    <property type="protein sequence ID" value="KYN23564.1"/>
    <property type="molecule type" value="Genomic_DNA"/>
</dbReference>
<accession>A0A151JCS9</accession>
<feature type="signal peptide" evidence="1">
    <location>
        <begin position="1"/>
        <end position="21"/>
    </location>
</feature>
<name>A0A151JCS9_9VIBR</name>
<protein>
    <submittedName>
        <fullName evidence="2">Uncharacterized protein</fullName>
    </submittedName>
</protein>
<evidence type="ECO:0000313" key="2">
    <source>
        <dbReference type="EMBL" id="KYN23564.1"/>
    </source>
</evidence>